<evidence type="ECO:0000256" key="1">
    <source>
        <dbReference type="SAM" id="MobiDB-lite"/>
    </source>
</evidence>
<dbReference type="eggNOG" id="KOG2614">
    <property type="taxonomic scope" value="Eukaryota"/>
</dbReference>
<feature type="compositionally biased region" description="Basic and acidic residues" evidence="1">
    <location>
        <begin position="434"/>
        <end position="457"/>
    </location>
</feature>
<dbReference type="GO" id="GO:0071949">
    <property type="term" value="F:FAD binding"/>
    <property type="evidence" value="ECO:0007669"/>
    <property type="project" value="InterPro"/>
</dbReference>
<protein>
    <recommendedName>
        <fullName evidence="2">FAD-binding domain-containing protein</fullName>
    </recommendedName>
</protein>
<sequence length="492" mass="54127">MDKPVMEVAIVGAGLGGLALAAGLHSRGIQAHVFEKSPNLIADTATAISLAPNASRALDGISVGLSAAIKSVASLTKTTKVTLCGSRNGAGDKTLVTSYGEDELYVVKWRSARSILASRVPAQYIHCSHVLLDYFLDDQSVALRFQCGGEVTIIRAKFVVGADGINSAVRRAMYPADRPRDLHLINWNALVHNPGRFSVHDQDQIAITRSGPSLCFLVDAGEDYTLWVFRVEDRSTAKESSGGFCDESGKARVLEEIDKLLGSSPAWEPLKIAVEATEAGQIFQRRIKDRIPLENWSDLDQRVVLMGDAAHAMHWGPGQGARTAFEDAHQLCELLPPALAAANPEDLKQAVMRYEELRIPRLTKFQNYAAETTSIADFIPAWVTQLTPSDQRCRMKEFQHWAASYPLMEMRPSFKKTDSPEEMIIAGWQTMFDPPDKIDKNSGHETIHGDSKNHQEHIQNLPSRARAMESPPRSTSCPSILDNHGQRQQSPA</sequence>
<evidence type="ECO:0000259" key="2">
    <source>
        <dbReference type="Pfam" id="PF01494"/>
    </source>
</evidence>
<dbReference type="AlphaFoldDB" id="D8T5V1"/>
<accession>D8T5V1</accession>
<proteinExistence type="predicted"/>
<dbReference type="Pfam" id="PF01494">
    <property type="entry name" value="FAD_binding_3"/>
    <property type="match status" value="1"/>
</dbReference>
<gene>
    <name evidence="3" type="ORF">SELMODRAFT_429341</name>
</gene>
<feature type="region of interest" description="Disordered" evidence="1">
    <location>
        <begin position="432"/>
        <end position="492"/>
    </location>
</feature>
<dbReference type="EMBL" id="GL377678">
    <property type="protein sequence ID" value="EFJ08030.1"/>
    <property type="molecule type" value="Genomic_DNA"/>
</dbReference>
<dbReference type="Proteomes" id="UP000001514">
    <property type="component" value="Unassembled WGS sequence"/>
</dbReference>
<dbReference type="KEGG" id="smo:SELMODRAFT_429341"/>
<dbReference type="InParanoid" id="D8T5V1"/>
<feature type="domain" description="FAD-binding" evidence="2">
    <location>
        <begin position="6"/>
        <end position="349"/>
    </location>
</feature>
<dbReference type="Gene3D" id="3.50.50.60">
    <property type="entry name" value="FAD/NAD(P)-binding domain"/>
    <property type="match status" value="1"/>
</dbReference>
<dbReference type="PANTHER" id="PTHR46496">
    <property type="match status" value="1"/>
</dbReference>
<dbReference type="PANTHER" id="PTHR46496:SF4">
    <property type="entry name" value="ZEAXANTHIN EPOXIDASE"/>
    <property type="match status" value="1"/>
</dbReference>
<keyword evidence="4" id="KW-1185">Reference proteome</keyword>
<dbReference type="PRINTS" id="PR00420">
    <property type="entry name" value="RNGMNOXGNASE"/>
</dbReference>
<dbReference type="Gramene" id="EFJ08030">
    <property type="protein sequence ID" value="EFJ08030"/>
    <property type="gene ID" value="SELMODRAFT_429341"/>
</dbReference>
<evidence type="ECO:0000313" key="3">
    <source>
        <dbReference type="EMBL" id="EFJ08030.1"/>
    </source>
</evidence>
<organism evidence="4">
    <name type="scientific">Selaginella moellendorffii</name>
    <name type="common">Spikemoss</name>
    <dbReference type="NCBI Taxonomy" id="88036"/>
    <lineage>
        <taxon>Eukaryota</taxon>
        <taxon>Viridiplantae</taxon>
        <taxon>Streptophyta</taxon>
        <taxon>Embryophyta</taxon>
        <taxon>Tracheophyta</taxon>
        <taxon>Lycopodiopsida</taxon>
        <taxon>Selaginellales</taxon>
        <taxon>Selaginellaceae</taxon>
        <taxon>Selaginella</taxon>
    </lineage>
</organism>
<reference evidence="3 4" key="1">
    <citation type="journal article" date="2011" name="Science">
        <title>The Selaginella genome identifies genetic changes associated with the evolution of vascular plants.</title>
        <authorList>
            <person name="Banks J.A."/>
            <person name="Nishiyama T."/>
            <person name="Hasebe M."/>
            <person name="Bowman J.L."/>
            <person name="Gribskov M."/>
            <person name="dePamphilis C."/>
            <person name="Albert V.A."/>
            <person name="Aono N."/>
            <person name="Aoyama T."/>
            <person name="Ambrose B.A."/>
            <person name="Ashton N.W."/>
            <person name="Axtell M.J."/>
            <person name="Barker E."/>
            <person name="Barker M.S."/>
            <person name="Bennetzen J.L."/>
            <person name="Bonawitz N.D."/>
            <person name="Chapple C."/>
            <person name="Cheng C."/>
            <person name="Correa L.G."/>
            <person name="Dacre M."/>
            <person name="DeBarry J."/>
            <person name="Dreyer I."/>
            <person name="Elias M."/>
            <person name="Engstrom E.M."/>
            <person name="Estelle M."/>
            <person name="Feng L."/>
            <person name="Finet C."/>
            <person name="Floyd S.K."/>
            <person name="Frommer W.B."/>
            <person name="Fujita T."/>
            <person name="Gramzow L."/>
            <person name="Gutensohn M."/>
            <person name="Harholt J."/>
            <person name="Hattori M."/>
            <person name="Heyl A."/>
            <person name="Hirai T."/>
            <person name="Hiwatashi Y."/>
            <person name="Ishikawa M."/>
            <person name="Iwata M."/>
            <person name="Karol K.G."/>
            <person name="Koehler B."/>
            <person name="Kolukisaoglu U."/>
            <person name="Kubo M."/>
            <person name="Kurata T."/>
            <person name="Lalonde S."/>
            <person name="Li K."/>
            <person name="Li Y."/>
            <person name="Litt A."/>
            <person name="Lyons E."/>
            <person name="Manning G."/>
            <person name="Maruyama T."/>
            <person name="Michael T.P."/>
            <person name="Mikami K."/>
            <person name="Miyazaki S."/>
            <person name="Morinaga S."/>
            <person name="Murata T."/>
            <person name="Mueller-Roeber B."/>
            <person name="Nelson D.R."/>
            <person name="Obara M."/>
            <person name="Oguri Y."/>
            <person name="Olmstead R.G."/>
            <person name="Onodera N."/>
            <person name="Petersen B.L."/>
            <person name="Pils B."/>
            <person name="Prigge M."/>
            <person name="Rensing S.A."/>
            <person name="Riano-Pachon D.M."/>
            <person name="Roberts A.W."/>
            <person name="Sato Y."/>
            <person name="Scheller H.V."/>
            <person name="Schulz B."/>
            <person name="Schulz C."/>
            <person name="Shakirov E.V."/>
            <person name="Shibagaki N."/>
            <person name="Shinohara N."/>
            <person name="Shippen D.E."/>
            <person name="Soerensen I."/>
            <person name="Sotooka R."/>
            <person name="Sugimoto N."/>
            <person name="Sugita M."/>
            <person name="Sumikawa N."/>
            <person name="Tanurdzic M."/>
            <person name="Theissen G."/>
            <person name="Ulvskov P."/>
            <person name="Wakazuki S."/>
            <person name="Weng J.K."/>
            <person name="Willats W.W."/>
            <person name="Wipf D."/>
            <person name="Wolf P.G."/>
            <person name="Yang L."/>
            <person name="Zimmer A.D."/>
            <person name="Zhu Q."/>
            <person name="Mitros T."/>
            <person name="Hellsten U."/>
            <person name="Loque D."/>
            <person name="Otillar R."/>
            <person name="Salamov A."/>
            <person name="Schmutz J."/>
            <person name="Shapiro H."/>
            <person name="Lindquist E."/>
            <person name="Lucas S."/>
            <person name="Rokhsar D."/>
            <person name="Grigoriev I.V."/>
        </authorList>
    </citation>
    <scope>NUCLEOTIDE SEQUENCE [LARGE SCALE GENOMIC DNA]</scope>
</reference>
<dbReference type="STRING" id="88036.D8T5V1"/>
<name>D8T5V1_SELML</name>
<dbReference type="SUPFAM" id="SSF51905">
    <property type="entry name" value="FAD/NAD(P)-binding domain"/>
    <property type="match status" value="1"/>
</dbReference>
<evidence type="ECO:0000313" key="4">
    <source>
        <dbReference type="Proteomes" id="UP000001514"/>
    </source>
</evidence>
<dbReference type="InterPro" id="IPR002938">
    <property type="entry name" value="FAD-bd"/>
</dbReference>
<dbReference type="InterPro" id="IPR036188">
    <property type="entry name" value="FAD/NAD-bd_sf"/>
</dbReference>
<dbReference type="HOGENOM" id="CLU_009665_19_5_1"/>